<evidence type="ECO:0000313" key="3">
    <source>
        <dbReference type="EMBL" id="MDG3003364.1"/>
    </source>
</evidence>
<dbReference type="RefSeq" id="WP_277859717.1">
    <property type="nucleotide sequence ID" value="NZ_JARRAG010000001.1"/>
</dbReference>
<dbReference type="SUPFAM" id="SSF48179">
    <property type="entry name" value="6-phosphogluconate dehydrogenase C-terminal domain-like"/>
    <property type="match status" value="1"/>
</dbReference>
<dbReference type="PANTHER" id="PTHR21363:SF0">
    <property type="entry name" value="PREPHENATE DEHYDROGENASE [NADP(+)]"/>
    <property type="match status" value="1"/>
</dbReference>
<dbReference type="InterPro" id="IPR003099">
    <property type="entry name" value="Prephen_DH"/>
</dbReference>
<dbReference type="SUPFAM" id="SSF51735">
    <property type="entry name" value="NAD(P)-binding Rossmann-fold domains"/>
    <property type="match status" value="1"/>
</dbReference>
<keyword evidence="1" id="KW-0560">Oxidoreductase</keyword>
<dbReference type="Proteomes" id="UP001216907">
    <property type="component" value="Unassembled WGS sequence"/>
</dbReference>
<dbReference type="PANTHER" id="PTHR21363">
    <property type="entry name" value="PREPHENATE DEHYDROGENASE"/>
    <property type="match status" value="1"/>
</dbReference>
<evidence type="ECO:0000259" key="2">
    <source>
        <dbReference type="PROSITE" id="PS51176"/>
    </source>
</evidence>
<dbReference type="Pfam" id="PF02153">
    <property type="entry name" value="PDH_N"/>
    <property type="match status" value="1"/>
</dbReference>
<proteinExistence type="predicted"/>
<keyword evidence="4" id="KW-1185">Reference proteome</keyword>
<evidence type="ECO:0000313" key="4">
    <source>
        <dbReference type="Proteomes" id="UP001216907"/>
    </source>
</evidence>
<dbReference type="InterPro" id="IPR046826">
    <property type="entry name" value="PDH_N"/>
</dbReference>
<reference evidence="3 4" key="1">
    <citation type="submission" date="2023-03" db="EMBL/GenBank/DDBJ databases">
        <title>Paludisphaera mucosa sp. nov. a novel planctomycete from northern fen.</title>
        <authorList>
            <person name="Ivanova A."/>
        </authorList>
    </citation>
    <scope>NUCLEOTIDE SEQUENCE [LARGE SCALE GENOMIC DNA]</scope>
    <source>
        <strain evidence="3 4">Pla2</strain>
    </source>
</reference>
<sequence>MDRLGTVAVVGVGLIGGSIGLALRARGLAAEVVGVGRDLASLQQARERGVIDRATTDLSRGVAEADVVVVCTPVGRIAEDVRHAAELAPRSALITDAGSTKRGIVEAVERSSPRAAEMYVAAHPLAGSERSGSAFARADLYQDRVCVLTPTARTASDRLRRAREFWAGLGCRIVEMGPAEHDEVVAYTSHLPHALAASLAAAVPADWHPLAAGAFRDGTRVAGADTELWTAIFRDNRGPLMNAVAKLQDRLSSLKYALMNDDEESIRRWWSDARARRLLFEAQQPPEA</sequence>
<gene>
    <name evidence="3" type="ORF">PZE19_06270</name>
</gene>
<dbReference type="InterPro" id="IPR008927">
    <property type="entry name" value="6-PGluconate_DH-like_C_sf"/>
</dbReference>
<dbReference type="Pfam" id="PF20463">
    <property type="entry name" value="PDH_C"/>
    <property type="match status" value="1"/>
</dbReference>
<feature type="domain" description="Prephenate/arogenate dehydrogenase" evidence="2">
    <location>
        <begin position="5"/>
        <end position="288"/>
    </location>
</feature>
<organism evidence="3 4">
    <name type="scientific">Paludisphaera mucosa</name>
    <dbReference type="NCBI Taxonomy" id="3030827"/>
    <lineage>
        <taxon>Bacteria</taxon>
        <taxon>Pseudomonadati</taxon>
        <taxon>Planctomycetota</taxon>
        <taxon>Planctomycetia</taxon>
        <taxon>Isosphaerales</taxon>
        <taxon>Isosphaeraceae</taxon>
        <taxon>Paludisphaera</taxon>
    </lineage>
</organism>
<dbReference type="Gene3D" id="3.40.50.720">
    <property type="entry name" value="NAD(P)-binding Rossmann-like Domain"/>
    <property type="match status" value="1"/>
</dbReference>
<dbReference type="PROSITE" id="PS51176">
    <property type="entry name" value="PDH_ADH"/>
    <property type="match status" value="1"/>
</dbReference>
<dbReference type="InterPro" id="IPR036291">
    <property type="entry name" value="NAD(P)-bd_dom_sf"/>
</dbReference>
<dbReference type="InterPro" id="IPR050812">
    <property type="entry name" value="Preph/Arog_dehydrog"/>
</dbReference>
<dbReference type="InterPro" id="IPR046825">
    <property type="entry name" value="PDH_C"/>
</dbReference>
<accession>A0ABT6F7G5</accession>
<protein>
    <submittedName>
        <fullName evidence="3">Prephenate dehydrogenase</fullName>
    </submittedName>
</protein>
<dbReference type="EMBL" id="JARRAG010000001">
    <property type="protein sequence ID" value="MDG3003364.1"/>
    <property type="molecule type" value="Genomic_DNA"/>
</dbReference>
<dbReference type="Gene3D" id="1.10.3660.10">
    <property type="entry name" value="6-phosphogluconate dehydrogenase C-terminal like domain"/>
    <property type="match status" value="1"/>
</dbReference>
<name>A0ABT6F7G5_9BACT</name>
<evidence type="ECO:0000256" key="1">
    <source>
        <dbReference type="ARBA" id="ARBA00023002"/>
    </source>
</evidence>
<comment type="caution">
    <text evidence="3">The sequence shown here is derived from an EMBL/GenBank/DDBJ whole genome shotgun (WGS) entry which is preliminary data.</text>
</comment>